<dbReference type="InterPro" id="IPR025669">
    <property type="entry name" value="AAA_dom"/>
</dbReference>
<evidence type="ECO:0000256" key="2">
    <source>
        <dbReference type="ARBA" id="ARBA00011903"/>
    </source>
</evidence>
<dbReference type="RefSeq" id="WP_048311452.1">
    <property type="nucleotide sequence ID" value="NZ_CP119526.1"/>
</dbReference>
<evidence type="ECO:0000256" key="8">
    <source>
        <dbReference type="ARBA" id="ARBA00051245"/>
    </source>
</evidence>
<keyword evidence="7" id="KW-0829">Tyrosine-protein kinase</keyword>
<dbReference type="AlphaFoldDB" id="A0A0J6CKH6"/>
<dbReference type="GO" id="GO:0005886">
    <property type="term" value="C:plasma membrane"/>
    <property type="evidence" value="ECO:0007669"/>
    <property type="project" value="UniProtKB-ARBA"/>
</dbReference>
<comment type="similarity">
    <text evidence="1">Belongs to the CpsD/CapB family.</text>
</comment>
<reference evidence="11" key="1">
    <citation type="submission" date="2015-06" db="EMBL/GenBank/DDBJ databases">
        <authorList>
            <person name="Liu B."/>
            <person name="Wang J."/>
            <person name="Zhu Y."/>
            <person name="Liu G."/>
            <person name="Chen Q."/>
            <person name="Zheng C."/>
            <person name="Che J."/>
            <person name="Ge C."/>
            <person name="Shi H."/>
            <person name="Pan Z."/>
            <person name="Liu X."/>
        </authorList>
    </citation>
    <scope>NUCLEOTIDE SEQUENCE [LARGE SCALE GENOMIC DNA]</scope>
    <source>
        <strain evidence="11">DSM 16346</strain>
    </source>
</reference>
<evidence type="ECO:0000256" key="7">
    <source>
        <dbReference type="ARBA" id="ARBA00023137"/>
    </source>
</evidence>
<dbReference type="InterPro" id="IPR050445">
    <property type="entry name" value="Bact_polysacc_biosynth/exp"/>
</dbReference>
<comment type="caution">
    <text evidence="11">The sequence shown here is derived from an EMBL/GenBank/DDBJ whole genome shotgun (WGS) entry which is preliminary data.</text>
</comment>
<dbReference type="GO" id="GO:0004715">
    <property type="term" value="F:non-membrane spanning protein tyrosine kinase activity"/>
    <property type="evidence" value="ECO:0007669"/>
    <property type="project" value="UniProtKB-EC"/>
</dbReference>
<evidence type="ECO:0000256" key="4">
    <source>
        <dbReference type="ARBA" id="ARBA00022741"/>
    </source>
</evidence>
<evidence type="ECO:0000256" key="1">
    <source>
        <dbReference type="ARBA" id="ARBA00007316"/>
    </source>
</evidence>
<dbReference type="SUPFAM" id="SSF52540">
    <property type="entry name" value="P-loop containing nucleoside triphosphate hydrolases"/>
    <property type="match status" value="1"/>
</dbReference>
<dbReference type="STRING" id="157733.AB986_12430"/>
<feature type="domain" description="AAA" evidence="10">
    <location>
        <begin position="60"/>
        <end position="175"/>
    </location>
</feature>
<dbReference type="PANTHER" id="PTHR32309:SF13">
    <property type="entry name" value="FERRIC ENTEROBACTIN TRANSPORT PROTEIN FEPE"/>
    <property type="match status" value="1"/>
</dbReference>
<dbReference type="GO" id="GO:0005524">
    <property type="term" value="F:ATP binding"/>
    <property type="evidence" value="ECO:0007669"/>
    <property type="project" value="UniProtKB-KW"/>
</dbReference>
<dbReference type="NCBIfam" id="TIGR01007">
    <property type="entry name" value="eps_fam"/>
    <property type="match status" value="1"/>
</dbReference>
<evidence type="ECO:0000256" key="9">
    <source>
        <dbReference type="SAM" id="MobiDB-lite"/>
    </source>
</evidence>
<name>A0A0J6CKH6_9BACL</name>
<proteinExistence type="inferred from homology"/>
<keyword evidence="6" id="KW-0067">ATP-binding</keyword>
<dbReference type="Gene3D" id="3.40.50.300">
    <property type="entry name" value="P-loop containing nucleotide triphosphate hydrolases"/>
    <property type="match status" value="1"/>
</dbReference>
<sequence length="233" mass="25705">MSRKERGAISVSKERSLLTHQNPKSPIAEQYRTIRTNIQFAAVEEEIRTIMVTSSGPMEGKSTTIANLGVVLAQQGKRVLIADTDLRKPTVHYTFRVMNTRGLTNVLTRQAELTEVTLETEVPNLEVLTSGPVPPNPSELLGSKAMDTLIEEALSHYDVILFDCPPVLAVADSQIIANKVQGTVLVISSGTTEREAAIKAKERLESAKGKLLGVVLNRKKMKDGSYYYYYAQK</sequence>
<evidence type="ECO:0000256" key="3">
    <source>
        <dbReference type="ARBA" id="ARBA00022679"/>
    </source>
</evidence>
<dbReference type="InterPro" id="IPR027417">
    <property type="entry name" value="P-loop_NTPase"/>
</dbReference>
<feature type="region of interest" description="Disordered" evidence="9">
    <location>
        <begin position="1"/>
        <end position="24"/>
    </location>
</feature>
<dbReference type="OrthoDB" id="9794577at2"/>
<evidence type="ECO:0000313" key="11">
    <source>
        <dbReference type="EMBL" id="KMM36741.1"/>
    </source>
</evidence>
<gene>
    <name evidence="11" type="ORF">AB986_12430</name>
</gene>
<keyword evidence="3" id="KW-0808">Transferase</keyword>
<feature type="compositionally biased region" description="Basic and acidic residues" evidence="9">
    <location>
        <begin position="1"/>
        <end position="17"/>
    </location>
</feature>
<dbReference type="CDD" id="cd05387">
    <property type="entry name" value="BY-kinase"/>
    <property type="match status" value="1"/>
</dbReference>
<evidence type="ECO:0000313" key="12">
    <source>
        <dbReference type="Proteomes" id="UP000035996"/>
    </source>
</evidence>
<dbReference type="EMBL" id="LELK01000004">
    <property type="protein sequence ID" value="KMM36741.1"/>
    <property type="molecule type" value="Genomic_DNA"/>
</dbReference>
<dbReference type="PANTHER" id="PTHR32309">
    <property type="entry name" value="TYROSINE-PROTEIN KINASE"/>
    <property type="match status" value="1"/>
</dbReference>
<dbReference type="GO" id="GO:0042802">
    <property type="term" value="F:identical protein binding"/>
    <property type="evidence" value="ECO:0007669"/>
    <property type="project" value="UniProtKB-ARBA"/>
</dbReference>
<dbReference type="Proteomes" id="UP000035996">
    <property type="component" value="Unassembled WGS sequence"/>
</dbReference>
<keyword evidence="12" id="KW-1185">Reference proteome</keyword>
<organism evidence="11 12">
    <name type="scientific">Guptibacillus hwajinpoensis</name>
    <dbReference type="NCBI Taxonomy" id="208199"/>
    <lineage>
        <taxon>Bacteria</taxon>
        <taxon>Bacillati</taxon>
        <taxon>Bacillota</taxon>
        <taxon>Bacilli</taxon>
        <taxon>Bacillales</taxon>
        <taxon>Guptibacillaceae</taxon>
        <taxon>Guptibacillus</taxon>
    </lineage>
</organism>
<dbReference type="FunFam" id="3.40.50.300:FF:000527">
    <property type="entry name" value="Tyrosine-protein kinase etk"/>
    <property type="match status" value="1"/>
</dbReference>
<keyword evidence="4" id="KW-0547">Nucleotide-binding</keyword>
<evidence type="ECO:0000256" key="5">
    <source>
        <dbReference type="ARBA" id="ARBA00022777"/>
    </source>
</evidence>
<evidence type="ECO:0000256" key="6">
    <source>
        <dbReference type="ARBA" id="ARBA00022840"/>
    </source>
</evidence>
<keyword evidence="5" id="KW-0418">Kinase</keyword>
<dbReference type="EC" id="2.7.10.2" evidence="2"/>
<comment type="catalytic activity">
    <reaction evidence="8">
        <text>L-tyrosyl-[protein] + ATP = O-phospho-L-tyrosyl-[protein] + ADP + H(+)</text>
        <dbReference type="Rhea" id="RHEA:10596"/>
        <dbReference type="Rhea" id="RHEA-COMP:10136"/>
        <dbReference type="Rhea" id="RHEA-COMP:20101"/>
        <dbReference type="ChEBI" id="CHEBI:15378"/>
        <dbReference type="ChEBI" id="CHEBI:30616"/>
        <dbReference type="ChEBI" id="CHEBI:46858"/>
        <dbReference type="ChEBI" id="CHEBI:61978"/>
        <dbReference type="ChEBI" id="CHEBI:456216"/>
        <dbReference type="EC" id="2.7.10.2"/>
    </reaction>
</comment>
<dbReference type="InterPro" id="IPR005702">
    <property type="entry name" value="Wzc-like_C"/>
</dbReference>
<evidence type="ECO:0000259" key="10">
    <source>
        <dbReference type="Pfam" id="PF13614"/>
    </source>
</evidence>
<dbReference type="PATRIC" id="fig|157733.3.peg.517"/>
<accession>A0A0J6CKH6</accession>
<protein>
    <recommendedName>
        <fullName evidence="2">non-specific protein-tyrosine kinase</fullName>
        <ecNumber evidence="2">2.7.10.2</ecNumber>
    </recommendedName>
</protein>
<dbReference type="Pfam" id="PF13614">
    <property type="entry name" value="AAA_31"/>
    <property type="match status" value="1"/>
</dbReference>